<reference evidence="8" key="1">
    <citation type="submission" date="2022-11" db="EMBL/GenBank/DDBJ databases">
        <title>Centuries of genome instability and evolution in soft-shell clam transmissible cancer (bioRxiv).</title>
        <authorList>
            <person name="Hart S.F.M."/>
            <person name="Yonemitsu M.A."/>
            <person name="Giersch R.M."/>
            <person name="Beal B.F."/>
            <person name="Arriagada G."/>
            <person name="Davis B.W."/>
            <person name="Ostrander E.A."/>
            <person name="Goff S.P."/>
            <person name="Metzger M.J."/>
        </authorList>
    </citation>
    <scope>NUCLEOTIDE SEQUENCE</scope>
    <source>
        <strain evidence="8">MELC-2E11</strain>
        <tissue evidence="8">Siphon/mantle</tissue>
    </source>
</reference>
<feature type="signal peptide" evidence="5">
    <location>
        <begin position="1"/>
        <end position="26"/>
    </location>
</feature>
<dbReference type="InterPro" id="IPR013783">
    <property type="entry name" value="Ig-like_fold"/>
</dbReference>
<dbReference type="Gene3D" id="2.60.120.260">
    <property type="entry name" value="Galactose-binding domain-like"/>
    <property type="match status" value="1"/>
</dbReference>
<dbReference type="Proteomes" id="UP001164746">
    <property type="component" value="Chromosome 5"/>
</dbReference>
<name>A0ABY7E738_MYAAR</name>
<keyword evidence="9" id="KW-1185">Reference proteome</keyword>
<organism evidence="8 9">
    <name type="scientific">Mya arenaria</name>
    <name type="common">Soft-shell clam</name>
    <dbReference type="NCBI Taxonomy" id="6604"/>
    <lineage>
        <taxon>Eukaryota</taxon>
        <taxon>Metazoa</taxon>
        <taxon>Spiralia</taxon>
        <taxon>Lophotrochozoa</taxon>
        <taxon>Mollusca</taxon>
        <taxon>Bivalvia</taxon>
        <taxon>Autobranchia</taxon>
        <taxon>Heteroconchia</taxon>
        <taxon>Euheterodonta</taxon>
        <taxon>Imparidentia</taxon>
        <taxon>Neoheterodontei</taxon>
        <taxon>Myida</taxon>
        <taxon>Myoidea</taxon>
        <taxon>Myidae</taxon>
        <taxon>Mya</taxon>
    </lineage>
</organism>
<evidence type="ECO:0000256" key="1">
    <source>
        <dbReference type="ARBA" id="ARBA00000829"/>
    </source>
</evidence>
<dbReference type="SUPFAM" id="SSF49785">
    <property type="entry name" value="Galactose-binding domain-like"/>
    <property type="match status" value="1"/>
</dbReference>
<dbReference type="InterPro" id="IPR050887">
    <property type="entry name" value="Beta-mannosidase_GH2"/>
</dbReference>
<keyword evidence="3" id="KW-0378">Hydrolase</keyword>
<evidence type="ECO:0000256" key="2">
    <source>
        <dbReference type="ARBA" id="ARBA00012754"/>
    </source>
</evidence>
<dbReference type="Gene3D" id="2.60.40.10">
    <property type="entry name" value="Immunoglobulins"/>
    <property type="match status" value="1"/>
</dbReference>
<evidence type="ECO:0000259" key="6">
    <source>
        <dbReference type="Pfam" id="PF00703"/>
    </source>
</evidence>
<evidence type="ECO:0000256" key="3">
    <source>
        <dbReference type="ARBA" id="ARBA00022801"/>
    </source>
</evidence>
<dbReference type="InterPro" id="IPR017853">
    <property type="entry name" value="GH"/>
</dbReference>
<evidence type="ECO:0000256" key="5">
    <source>
        <dbReference type="SAM" id="SignalP"/>
    </source>
</evidence>
<feature type="domain" description="Beta-mannosidase-like galactose-binding" evidence="7">
    <location>
        <begin position="36"/>
        <end position="208"/>
    </location>
</feature>
<dbReference type="SUPFAM" id="SSF51445">
    <property type="entry name" value="(Trans)glycosidases"/>
    <property type="match status" value="1"/>
</dbReference>
<dbReference type="Pfam" id="PF00703">
    <property type="entry name" value="Glyco_hydro_2"/>
    <property type="match status" value="1"/>
</dbReference>
<evidence type="ECO:0000259" key="7">
    <source>
        <dbReference type="Pfam" id="PF22666"/>
    </source>
</evidence>
<accession>A0ABY7E738</accession>
<comment type="catalytic activity">
    <reaction evidence="1">
        <text>Hydrolysis of terminal, non-reducing beta-D-mannose residues in beta-D-mannosides.</text>
        <dbReference type="EC" id="3.2.1.25"/>
    </reaction>
</comment>
<protein>
    <recommendedName>
        <fullName evidence="2">beta-mannosidase</fullName>
        <ecNumber evidence="2">3.2.1.25</ecNumber>
    </recommendedName>
</protein>
<feature type="chain" id="PRO_5045111386" description="beta-mannosidase" evidence="5">
    <location>
        <begin position="27"/>
        <end position="671"/>
    </location>
</feature>
<dbReference type="EC" id="3.2.1.25" evidence="2"/>
<sequence length="671" mass="75955">MHPSKIKAFICVVSFLVTFTIKDALCLRTIDLNGHWAVSSKNVSVPGTVPGSMFTALMAAGVIGDPYFRRNDEVYAWVGDMDWNYTRSFQATADLMSNPTVVLVCEGLDTVATVTVNNVTVGKTDNMFIRYVFDVKSALKLGDNVITIAFRSATQYVKEMATSMPYAILPTCVPHQYHGACGANLIRKTQCSFSWDWGPAFPTQGIWKDIYIQGYQTAVIRDVTTETTSSDGSWRLKVDVFMEPTAGGPVQGQLEVKLDGTPIVSSKSVTLDHDHSKVSFDISIPKSVSINEWWPNGYGNQTLYELFVFYTDALGTMNTRKLKIGFRTVELVQDYVSVNKSLGRTFYFRINGRPVFLKGSNWIPADSFLERVTRDRIYTYLKSAADVHMNAMRVWGGGIYEFDMFYEIADELGIMIWQDFMFACAMYPANDAFLASVRIEATQQVRRLKHHPSIIALSGNNENEKALVQDWYGTDINYTRYKNDYLKLYVDTIRTVVLAEDNSRPFLSSSPSNGMETEEEGWIARKPYDTHYGDIHEYMYLVPFYDPKYGGKWKMLHYYAAHFFAPTLISPYVDGDVLDVYVIMDELSVKEVRDPLNSTAQSVFRRDVDVMVAESGCGRPRKCFLVFHLGNETSDLMSWLPLDTFSNADGLRKAIIRQTHSIAIELTGMLF</sequence>
<dbReference type="SUPFAM" id="SSF49303">
    <property type="entry name" value="beta-Galactosidase/glucuronidase domain"/>
    <property type="match status" value="1"/>
</dbReference>
<dbReference type="InterPro" id="IPR008979">
    <property type="entry name" value="Galactose-bd-like_sf"/>
</dbReference>
<evidence type="ECO:0000256" key="4">
    <source>
        <dbReference type="ARBA" id="ARBA00023295"/>
    </source>
</evidence>
<dbReference type="InterPro" id="IPR036156">
    <property type="entry name" value="Beta-gal/glucu_dom_sf"/>
</dbReference>
<proteinExistence type="predicted"/>
<dbReference type="Pfam" id="PF22666">
    <property type="entry name" value="Glyco_hydro_2_N2"/>
    <property type="match status" value="1"/>
</dbReference>
<dbReference type="EMBL" id="CP111016">
    <property type="protein sequence ID" value="WAR04381.1"/>
    <property type="molecule type" value="Genomic_DNA"/>
</dbReference>
<keyword evidence="4" id="KW-0326">Glycosidase</keyword>
<evidence type="ECO:0000313" key="8">
    <source>
        <dbReference type="EMBL" id="WAR04381.1"/>
    </source>
</evidence>
<keyword evidence="5" id="KW-0732">Signal</keyword>
<evidence type="ECO:0000313" key="9">
    <source>
        <dbReference type="Proteomes" id="UP001164746"/>
    </source>
</evidence>
<gene>
    <name evidence="8" type="ORF">MAR_019750</name>
</gene>
<feature type="domain" description="Glycoside hydrolase family 2 immunoglobulin-like beta-sandwich" evidence="6">
    <location>
        <begin position="220"/>
        <end position="327"/>
    </location>
</feature>
<dbReference type="PANTHER" id="PTHR43730">
    <property type="entry name" value="BETA-MANNOSIDASE"/>
    <property type="match status" value="1"/>
</dbReference>
<dbReference type="PANTHER" id="PTHR43730:SF1">
    <property type="entry name" value="BETA-MANNOSIDASE"/>
    <property type="match status" value="1"/>
</dbReference>
<dbReference type="InterPro" id="IPR006102">
    <property type="entry name" value="Ig-like_GH2"/>
</dbReference>
<dbReference type="InterPro" id="IPR054593">
    <property type="entry name" value="Beta-mannosidase-like_N2"/>
</dbReference>
<dbReference type="Gene3D" id="3.20.20.80">
    <property type="entry name" value="Glycosidases"/>
    <property type="match status" value="1"/>
</dbReference>